<evidence type="ECO:0000259" key="11">
    <source>
        <dbReference type="PROSITE" id="PS00907"/>
    </source>
</evidence>
<feature type="binding site" evidence="7">
    <location>
        <position position="85"/>
    </location>
    <ligand>
        <name>substrate</name>
    </ligand>
</feature>
<dbReference type="AlphaFoldDB" id="A0AA35UGW1"/>
<feature type="binding site" evidence="7">
    <location>
        <position position="332"/>
    </location>
    <ligand>
        <name>substrate</name>
    </ligand>
</feature>
<feature type="binding site" evidence="7">
    <location>
        <begin position="36"/>
        <end position="40"/>
    </location>
    <ligand>
        <name>substrate</name>
    </ligand>
</feature>
<feature type="domain" description="Uroporphyrinogen decarboxylase (URO-D)" evidence="11">
    <location>
        <begin position="149"/>
        <end position="165"/>
    </location>
</feature>
<comment type="catalytic activity">
    <reaction evidence="7 8">
        <text>uroporphyrinogen III + 4 H(+) = coproporphyrinogen III + 4 CO2</text>
        <dbReference type="Rhea" id="RHEA:19865"/>
        <dbReference type="ChEBI" id="CHEBI:15378"/>
        <dbReference type="ChEBI" id="CHEBI:16526"/>
        <dbReference type="ChEBI" id="CHEBI:57308"/>
        <dbReference type="ChEBI" id="CHEBI:57309"/>
        <dbReference type="EC" id="4.1.1.37"/>
    </reaction>
</comment>
<dbReference type="Gene3D" id="3.20.20.210">
    <property type="match status" value="1"/>
</dbReference>
<dbReference type="EMBL" id="CATKSH010000010">
    <property type="protein sequence ID" value="CAI9121063.1"/>
    <property type="molecule type" value="Genomic_DNA"/>
</dbReference>
<dbReference type="Proteomes" id="UP001176960">
    <property type="component" value="Unassembled WGS sequence"/>
</dbReference>
<dbReference type="PANTHER" id="PTHR21091">
    <property type="entry name" value="METHYLTETRAHYDROFOLATE:HOMOCYSTEINE METHYLTRANSFERASE RELATED"/>
    <property type="match status" value="1"/>
</dbReference>
<dbReference type="SUPFAM" id="SSF51726">
    <property type="entry name" value="UROD/MetE-like"/>
    <property type="match status" value="1"/>
</dbReference>
<dbReference type="CDD" id="cd00717">
    <property type="entry name" value="URO-D"/>
    <property type="match status" value="1"/>
</dbReference>
<evidence type="ECO:0000256" key="8">
    <source>
        <dbReference type="RuleBase" id="RU000554"/>
    </source>
</evidence>
<dbReference type="InterPro" id="IPR006361">
    <property type="entry name" value="Uroporphyrinogen_deCO2ase_HemE"/>
</dbReference>
<name>A0AA35UGW1_9PROT</name>
<accession>A0AA35UGW1</accession>
<feature type="site" description="Transition state stabilizer" evidence="7">
    <location>
        <position position="85"/>
    </location>
</feature>
<evidence type="ECO:0000256" key="1">
    <source>
        <dbReference type="ARBA" id="ARBA00004804"/>
    </source>
</evidence>
<evidence type="ECO:0000313" key="13">
    <source>
        <dbReference type="Proteomes" id="UP001176960"/>
    </source>
</evidence>
<sequence length="354" mass="38797">MVRDPSFPVARNVAAKPLLRVLHGEAVWPPPIWLMRQAGRYLPEFRAMRAQADFLTRCMTPDIATELTLQPIRRYGMDGAILFSDILILPWALGQKLEFIEGRGPVLDPIRTRADLDRLDRSRVEEVTAPVRETLRRLTTELPSHTTLLGFAGSPFTVACYMVEGGGSRDFAATRTMALTETALFERLIDLLTEQTATMLVGQIDAGAEAVVLFDSWAGLLPPSQFRRWVIKPTRRIVDHIHAARPHAKIIGFPRLAGVMTAEYASRTGCDALACDTGADLAVVAASTASTLPLQGNLDPVILLAGGETLVSEARAIRDSMRGRPHIFNLGHGVMQETPPEHVAALVKAVRTLT</sequence>
<dbReference type="HAMAP" id="MF_00218">
    <property type="entry name" value="URO_D"/>
    <property type="match status" value="1"/>
</dbReference>
<dbReference type="GO" id="GO:0005829">
    <property type="term" value="C:cytosol"/>
    <property type="evidence" value="ECO:0007669"/>
    <property type="project" value="TreeGrafter"/>
</dbReference>
<evidence type="ECO:0000256" key="3">
    <source>
        <dbReference type="ARBA" id="ARBA00012288"/>
    </source>
</evidence>
<evidence type="ECO:0000259" key="10">
    <source>
        <dbReference type="PROSITE" id="PS00906"/>
    </source>
</evidence>
<evidence type="ECO:0000256" key="5">
    <source>
        <dbReference type="ARBA" id="ARBA00023239"/>
    </source>
</evidence>
<comment type="subcellular location">
    <subcellularLocation>
        <location evidence="7">Cytoplasm</location>
    </subcellularLocation>
</comment>
<dbReference type="RefSeq" id="WP_289842143.1">
    <property type="nucleotide sequence ID" value="NZ_CATKSH010000010.1"/>
</dbReference>
<proteinExistence type="inferred from homology"/>
<keyword evidence="7" id="KW-0963">Cytoplasm</keyword>
<comment type="subunit">
    <text evidence="7">Homodimer.</text>
</comment>
<dbReference type="EC" id="4.1.1.37" evidence="3 7"/>
<dbReference type="InterPro" id="IPR000257">
    <property type="entry name" value="Uroporphyrinogen_deCOase"/>
</dbReference>
<keyword evidence="6 7" id="KW-0627">Porphyrin biosynthesis</keyword>
<comment type="caution">
    <text evidence="12">The sequence shown here is derived from an EMBL/GenBank/DDBJ whole genome shotgun (WGS) entry which is preliminary data.</text>
</comment>
<dbReference type="PROSITE" id="PS00906">
    <property type="entry name" value="UROD_1"/>
    <property type="match status" value="1"/>
</dbReference>
<keyword evidence="4 7" id="KW-0210">Decarboxylase</keyword>
<evidence type="ECO:0000256" key="9">
    <source>
        <dbReference type="RuleBase" id="RU004169"/>
    </source>
</evidence>
<comment type="caution">
    <text evidence="7">Lacks conserved residue(s) required for the propagation of feature annotation.</text>
</comment>
<dbReference type="NCBIfam" id="TIGR01464">
    <property type="entry name" value="hemE"/>
    <property type="match status" value="1"/>
</dbReference>
<feature type="domain" description="Uroporphyrinogen decarboxylase (URO-D)" evidence="10">
    <location>
        <begin position="31"/>
        <end position="40"/>
    </location>
</feature>
<feature type="binding site" evidence="7">
    <location>
        <position position="161"/>
    </location>
    <ligand>
        <name>substrate</name>
    </ligand>
</feature>
<dbReference type="PROSITE" id="PS00907">
    <property type="entry name" value="UROD_2"/>
    <property type="match status" value="1"/>
</dbReference>
<evidence type="ECO:0000256" key="6">
    <source>
        <dbReference type="ARBA" id="ARBA00023244"/>
    </source>
</evidence>
<evidence type="ECO:0000256" key="2">
    <source>
        <dbReference type="ARBA" id="ARBA00009935"/>
    </source>
</evidence>
<evidence type="ECO:0000256" key="4">
    <source>
        <dbReference type="ARBA" id="ARBA00022793"/>
    </source>
</evidence>
<protein>
    <recommendedName>
        <fullName evidence="3 7">Uroporphyrinogen decarboxylase</fullName>
        <shortName evidence="7">UPD</shortName>
        <shortName evidence="7">URO-D</shortName>
        <ecNumber evidence="3 7">4.1.1.37</ecNumber>
    </recommendedName>
</protein>
<evidence type="ECO:0000256" key="7">
    <source>
        <dbReference type="HAMAP-Rule" id="MF_00218"/>
    </source>
</evidence>
<dbReference type="PANTHER" id="PTHR21091:SF169">
    <property type="entry name" value="UROPORPHYRINOGEN DECARBOXYLASE"/>
    <property type="match status" value="1"/>
</dbReference>
<comment type="pathway">
    <text evidence="1 7 8">Porphyrin-containing compound metabolism; protoporphyrin-IX biosynthesis; coproporphyrinogen-III from 5-aminolevulinate: step 4/4.</text>
</comment>
<dbReference type="Pfam" id="PF01208">
    <property type="entry name" value="URO-D"/>
    <property type="match status" value="1"/>
</dbReference>
<gene>
    <name evidence="7 12" type="primary">hemE</name>
    <name evidence="12" type="ORF">LMG32879_001907</name>
</gene>
<dbReference type="GO" id="GO:0004853">
    <property type="term" value="F:uroporphyrinogen decarboxylase activity"/>
    <property type="evidence" value="ECO:0007669"/>
    <property type="project" value="UniProtKB-UniRule"/>
</dbReference>
<keyword evidence="13" id="KW-1185">Reference proteome</keyword>
<reference evidence="12" key="1">
    <citation type="submission" date="2023-03" db="EMBL/GenBank/DDBJ databases">
        <authorList>
            <person name="Cleenwerck I."/>
        </authorList>
    </citation>
    <scope>NUCLEOTIDE SEQUENCE</scope>
    <source>
        <strain evidence="12">LMG 32879</strain>
    </source>
</reference>
<keyword evidence="5 7" id="KW-0456">Lyase</keyword>
<comment type="function">
    <text evidence="7">Catalyzes the decarboxylation of four acetate groups of uroporphyrinogen-III to yield coproporphyrinogen-III.</text>
</comment>
<dbReference type="InterPro" id="IPR038071">
    <property type="entry name" value="UROD/MetE-like_sf"/>
</dbReference>
<comment type="similarity">
    <text evidence="2 7 9">Belongs to the uroporphyrinogen decarboxylase family.</text>
</comment>
<evidence type="ECO:0000313" key="12">
    <source>
        <dbReference type="EMBL" id="CAI9121063.1"/>
    </source>
</evidence>
<organism evidence="12 13">
    <name type="scientific">Brytella acorum</name>
    <dbReference type="NCBI Taxonomy" id="2959299"/>
    <lineage>
        <taxon>Bacteria</taxon>
        <taxon>Pseudomonadati</taxon>
        <taxon>Pseudomonadota</taxon>
        <taxon>Alphaproteobacteria</taxon>
        <taxon>Acetobacterales</taxon>
        <taxon>Acetobacteraceae</taxon>
        <taxon>Brytella</taxon>
    </lineage>
</organism>
<dbReference type="GO" id="GO:0019353">
    <property type="term" value="P:protoporphyrinogen IX biosynthetic process from glutamate"/>
    <property type="evidence" value="ECO:0007669"/>
    <property type="project" value="TreeGrafter"/>
</dbReference>
<feature type="binding site" evidence="7">
    <location>
        <position position="216"/>
    </location>
    <ligand>
        <name>substrate</name>
    </ligand>
</feature>